<dbReference type="InterPro" id="IPR001387">
    <property type="entry name" value="Cro/C1-type_HTH"/>
</dbReference>
<dbReference type="Pfam" id="PF13443">
    <property type="entry name" value="HTH_26"/>
    <property type="match status" value="1"/>
</dbReference>
<organism evidence="2 3">
    <name type="scientific">Bacillus anthracis</name>
    <name type="common">anthrax bacterium</name>
    <dbReference type="NCBI Taxonomy" id="1392"/>
    <lineage>
        <taxon>Bacteria</taxon>
        <taxon>Bacillati</taxon>
        <taxon>Bacillota</taxon>
        <taxon>Bacilli</taxon>
        <taxon>Bacillales</taxon>
        <taxon>Bacillaceae</taxon>
        <taxon>Bacillus</taxon>
        <taxon>Bacillus cereus group</taxon>
    </lineage>
</organism>
<protein>
    <submittedName>
        <fullName evidence="2">XRE family transcriptional regulator</fullName>
    </submittedName>
</protein>
<evidence type="ECO:0000259" key="1">
    <source>
        <dbReference type="PROSITE" id="PS50943"/>
    </source>
</evidence>
<dbReference type="GO" id="GO:0003677">
    <property type="term" value="F:DNA binding"/>
    <property type="evidence" value="ECO:0007669"/>
    <property type="project" value="InterPro"/>
</dbReference>
<dbReference type="AlphaFoldDB" id="A0A2A7DBR8"/>
<gene>
    <name evidence="2" type="ORF">CON16_10140</name>
</gene>
<dbReference type="SMART" id="SM00530">
    <property type="entry name" value="HTH_XRE"/>
    <property type="match status" value="1"/>
</dbReference>
<reference evidence="2 3" key="1">
    <citation type="submission" date="2017-09" db="EMBL/GenBank/DDBJ databases">
        <title>Large-scale bioinformatics analysis of Bacillus genomes uncovers conserved roles of natural products in bacterial physiology.</title>
        <authorList>
            <consortium name="Agbiome Team Llc"/>
            <person name="Bleich R.M."/>
            <person name="Grubbs K.J."/>
            <person name="Santa Maria K.C."/>
            <person name="Allen S.E."/>
            <person name="Farag S."/>
            <person name="Shank E.A."/>
            <person name="Bowers A."/>
        </authorList>
    </citation>
    <scope>NUCLEOTIDE SEQUENCE [LARGE SCALE GENOMIC DNA]</scope>
    <source>
        <strain evidence="2 3">AFS095574</strain>
    </source>
</reference>
<proteinExistence type="predicted"/>
<dbReference type="EMBL" id="NVLX01000010">
    <property type="protein sequence ID" value="PDZ17355.1"/>
    <property type="molecule type" value="Genomic_DNA"/>
</dbReference>
<name>A0A2A7DBR8_BACAN</name>
<evidence type="ECO:0000313" key="2">
    <source>
        <dbReference type="EMBL" id="PDZ17355.1"/>
    </source>
</evidence>
<dbReference type="PROSITE" id="PS50943">
    <property type="entry name" value="HTH_CROC1"/>
    <property type="match status" value="1"/>
</dbReference>
<dbReference type="CDD" id="cd00093">
    <property type="entry name" value="HTH_XRE"/>
    <property type="match status" value="1"/>
</dbReference>
<sequence length="72" mass="8456">MIKLRLNEILKEREMRQKDLAKASGLRESSISDMVRGIRSTVNLEQLEKVMNCLEITDYNEIFEKVEEKVNV</sequence>
<accession>A0A2A7DBR8</accession>
<dbReference type="Proteomes" id="UP000220192">
    <property type="component" value="Unassembled WGS sequence"/>
</dbReference>
<feature type="domain" description="HTH cro/C1-type" evidence="1">
    <location>
        <begin position="6"/>
        <end position="62"/>
    </location>
</feature>
<evidence type="ECO:0000313" key="3">
    <source>
        <dbReference type="Proteomes" id="UP000220192"/>
    </source>
</evidence>
<dbReference type="InterPro" id="IPR010982">
    <property type="entry name" value="Lambda_DNA-bd_dom_sf"/>
</dbReference>
<dbReference type="Gene3D" id="1.10.260.40">
    <property type="entry name" value="lambda repressor-like DNA-binding domains"/>
    <property type="match status" value="1"/>
</dbReference>
<dbReference type="SUPFAM" id="SSF47413">
    <property type="entry name" value="lambda repressor-like DNA-binding domains"/>
    <property type="match status" value="1"/>
</dbReference>
<comment type="caution">
    <text evidence="2">The sequence shown here is derived from an EMBL/GenBank/DDBJ whole genome shotgun (WGS) entry which is preliminary data.</text>
</comment>